<reference evidence="7 8" key="1">
    <citation type="journal article" date="2023" name="G3 (Bethesda)">
        <title>A haplotype-resolved chromosome-scale genome for Quercus rubra L. provides insights into the genetics of adaptive traits for red oak species.</title>
        <authorList>
            <person name="Kapoor B."/>
            <person name="Jenkins J."/>
            <person name="Schmutz J."/>
            <person name="Zhebentyayeva T."/>
            <person name="Kuelheim C."/>
            <person name="Coggeshall M."/>
            <person name="Heim C."/>
            <person name="Lasky J.R."/>
            <person name="Leites L."/>
            <person name="Islam-Faridi N."/>
            <person name="Romero-Severson J."/>
            <person name="DeLeo V.L."/>
            <person name="Lucas S.M."/>
            <person name="Lazic D."/>
            <person name="Gailing O."/>
            <person name="Carlson J."/>
            <person name="Staton M."/>
        </authorList>
    </citation>
    <scope>NUCLEOTIDE SEQUENCE [LARGE SCALE GENOMIC DNA]</scope>
    <source>
        <strain evidence="7">Pseudo-F2</strain>
    </source>
</reference>
<accession>A0AAN7JCI9</accession>
<dbReference type="GO" id="GO:0005634">
    <property type="term" value="C:nucleus"/>
    <property type="evidence" value="ECO:0007669"/>
    <property type="project" value="UniProtKB-SubCell"/>
</dbReference>
<feature type="region of interest" description="SAW" evidence="5">
    <location>
        <begin position="641"/>
        <end position="716"/>
    </location>
</feature>
<feature type="compositionally biased region" description="Polar residues" evidence="6">
    <location>
        <begin position="244"/>
        <end position="253"/>
    </location>
</feature>
<protein>
    <submittedName>
        <fullName evidence="7">Uncharacterized protein</fullName>
    </submittedName>
</protein>
<evidence type="ECO:0000256" key="4">
    <source>
        <dbReference type="ARBA" id="ARBA00023242"/>
    </source>
</evidence>
<feature type="region of interest" description="Disordered" evidence="6">
    <location>
        <begin position="42"/>
        <end position="75"/>
    </location>
</feature>
<dbReference type="EMBL" id="JAXUIC010000001">
    <property type="protein sequence ID" value="KAK4606521.1"/>
    <property type="molecule type" value="Genomic_DNA"/>
</dbReference>
<dbReference type="AlphaFoldDB" id="A0AAN7JCI9"/>
<dbReference type="PANTHER" id="PTHR31636">
    <property type="entry name" value="OSJNBA0084A10.13 PROTEIN-RELATED"/>
    <property type="match status" value="1"/>
</dbReference>
<feature type="region of interest" description="VHIID" evidence="5">
    <location>
        <begin position="422"/>
        <end position="487"/>
    </location>
</feature>
<evidence type="ECO:0000313" key="8">
    <source>
        <dbReference type="Proteomes" id="UP001324115"/>
    </source>
</evidence>
<keyword evidence="3" id="KW-0804">Transcription</keyword>
<feature type="region of interest" description="Disordered" evidence="6">
    <location>
        <begin position="306"/>
        <end position="339"/>
    </location>
</feature>
<keyword evidence="2" id="KW-0805">Transcription regulation</keyword>
<evidence type="ECO:0000256" key="2">
    <source>
        <dbReference type="ARBA" id="ARBA00023015"/>
    </source>
</evidence>
<sequence>MDALLQGLSRSINEFKFHHASTSVMSNQNLVNGFKDNHEFANPPFNLPTNLHPPSVSSSSNSGSSLDGDSSENSSFSNSVVLNYISEILLEEDLEGKPCMLQDCLALQAAEKSFYDALGQNYPSSPMQPHPCFNQKTESPDDSFEQSSSIVSTGSYTAVKHSFEFNFNHDQSNLKSSDHTPSPFDTSENSLLVPHLFSDIKSVKQIKQRLPSGSNPFFDWESNQPVPPEPKETIGEVVPKVPKNGNTLNGSRGQKNHQDTDNDYTEEGRRNKHPAVYVEEPEPTELFDKVLLCQPTVDSVSFTPHEAAASQDEGNGKTQKNGRSKGSTGKTTRSRKQVNKGEIVDLSTLLTQCAQSVASNDQMTTTELLKQIRQHSSPYGDGTERMAYYFANALEARLANQPPLYMSLASNEDSAAEILKGYQVYISASPFKAMSNFYANRTILKVAEKAKRVHIIDFGILYGFQWPCLIQRLSVRPGGPPKLHITGIEFPQPGFRPAERVEETGRRLENYCKRFNVPFEYNVIAKKWETIQLEDLKIDRDELVVVNCIYRLKNIPDEMVAMNSPRDIVLELIKRINPEIFIHGVVNGTYNTPFFLSRFKEALFHFSALFDMFDATVPREDQHRMAFEKGVFARDAMNVIGCEGLERAERPETYKRWQARNLRAGFRQLPLNLELLNEVKRRVKSDYNKNFVIDKDGQWMLQGWKGRIIHALSCWKPTQE</sequence>
<gene>
    <name evidence="7" type="ORF">RGQ29_000661</name>
</gene>
<keyword evidence="4" id="KW-0539">Nucleus</keyword>
<evidence type="ECO:0000256" key="6">
    <source>
        <dbReference type="SAM" id="MobiDB-lite"/>
    </source>
</evidence>
<evidence type="ECO:0000313" key="7">
    <source>
        <dbReference type="EMBL" id="KAK4606521.1"/>
    </source>
</evidence>
<evidence type="ECO:0000256" key="3">
    <source>
        <dbReference type="ARBA" id="ARBA00023163"/>
    </source>
</evidence>
<feature type="compositionally biased region" description="Polar residues" evidence="6">
    <location>
        <begin position="312"/>
        <end position="331"/>
    </location>
</feature>
<dbReference type="PROSITE" id="PS50985">
    <property type="entry name" value="GRAS"/>
    <property type="match status" value="1"/>
</dbReference>
<proteinExistence type="inferred from homology"/>
<feature type="short sequence motif" description="VHIID" evidence="5">
    <location>
        <begin position="453"/>
        <end position="457"/>
    </location>
</feature>
<dbReference type="Proteomes" id="UP001324115">
    <property type="component" value="Unassembled WGS sequence"/>
</dbReference>
<dbReference type="SMR" id="A0AAN7JCI9"/>
<feature type="region of interest" description="Disordered" evidence="6">
    <location>
        <begin position="213"/>
        <end position="275"/>
    </location>
</feature>
<feature type="region of interest" description="Leucine repeat II (LRII)" evidence="5">
    <location>
        <begin position="503"/>
        <end position="535"/>
    </location>
</feature>
<evidence type="ECO:0000256" key="5">
    <source>
        <dbReference type="PROSITE-ProRule" id="PRU01191"/>
    </source>
</evidence>
<dbReference type="InterPro" id="IPR005202">
    <property type="entry name" value="TF_GRAS"/>
</dbReference>
<keyword evidence="8" id="KW-1185">Reference proteome</keyword>
<evidence type="ECO:0000256" key="1">
    <source>
        <dbReference type="ARBA" id="ARBA00004123"/>
    </source>
</evidence>
<name>A0AAN7JCI9_QUERU</name>
<comment type="caution">
    <text evidence="7">The sequence shown here is derived from an EMBL/GenBank/DDBJ whole genome shotgun (WGS) entry which is preliminary data.</text>
</comment>
<comment type="caution">
    <text evidence="5">Lacks conserved residue(s) required for the propagation of feature annotation.</text>
</comment>
<comment type="subcellular location">
    <subcellularLocation>
        <location evidence="1">Nucleus</location>
    </subcellularLocation>
</comment>
<dbReference type="Pfam" id="PF03514">
    <property type="entry name" value="GRAS"/>
    <property type="match status" value="1"/>
</dbReference>
<comment type="similarity">
    <text evidence="5">Belongs to the GRAS family.</text>
</comment>
<feature type="compositionally biased region" description="Low complexity" evidence="6">
    <location>
        <begin position="55"/>
        <end position="75"/>
    </location>
</feature>
<organism evidence="7 8">
    <name type="scientific">Quercus rubra</name>
    <name type="common">Northern red oak</name>
    <name type="synonym">Quercus borealis</name>
    <dbReference type="NCBI Taxonomy" id="3512"/>
    <lineage>
        <taxon>Eukaryota</taxon>
        <taxon>Viridiplantae</taxon>
        <taxon>Streptophyta</taxon>
        <taxon>Embryophyta</taxon>
        <taxon>Tracheophyta</taxon>
        <taxon>Spermatophyta</taxon>
        <taxon>Magnoliopsida</taxon>
        <taxon>eudicotyledons</taxon>
        <taxon>Gunneridae</taxon>
        <taxon>Pentapetalae</taxon>
        <taxon>rosids</taxon>
        <taxon>fabids</taxon>
        <taxon>Fagales</taxon>
        <taxon>Fagaceae</taxon>
        <taxon>Quercus</taxon>
    </lineage>
</organism>